<dbReference type="EMBL" id="QFPJ01000003">
    <property type="protein sequence ID" value="PZQ24124.1"/>
    <property type="molecule type" value="Genomic_DNA"/>
</dbReference>
<protein>
    <submittedName>
        <fullName evidence="3">Cytochrome P450</fullName>
    </submittedName>
</protein>
<dbReference type="Gene3D" id="1.10.630.10">
    <property type="entry name" value="Cytochrome P450"/>
    <property type="match status" value="1"/>
</dbReference>
<dbReference type="SUPFAM" id="SSF48264">
    <property type="entry name" value="Cytochrome P450"/>
    <property type="match status" value="1"/>
</dbReference>
<dbReference type="AlphaFoldDB" id="A0A2W5L768"/>
<dbReference type="InterPro" id="IPR001128">
    <property type="entry name" value="Cyt_P450"/>
</dbReference>
<comment type="similarity">
    <text evidence="1 2">Belongs to the cytochrome P450 family.</text>
</comment>
<dbReference type="Pfam" id="PF00067">
    <property type="entry name" value="p450"/>
    <property type="match status" value="1"/>
</dbReference>
<dbReference type="GO" id="GO:0004497">
    <property type="term" value="F:monooxygenase activity"/>
    <property type="evidence" value="ECO:0007669"/>
    <property type="project" value="UniProtKB-KW"/>
</dbReference>
<evidence type="ECO:0000256" key="1">
    <source>
        <dbReference type="ARBA" id="ARBA00010617"/>
    </source>
</evidence>
<dbReference type="PANTHER" id="PTHR46696">
    <property type="entry name" value="P450, PUTATIVE (EUROFUNG)-RELATED"/>
    <property type="match status" value="1"/>
</dbReference>
<dbReference type="InterPro" id="IPR002397">
    <property type="entry name" value="Cyt_P450_B"/>
</dbReference>
<proteinExistence type="inferred from homology"/>
<dbReference type="GO" id="GO:0020037">
    <property type="term" value="F:heme binding"/>
    <property type="evidence" value="ECO:0007669"/>
    <property type="project" value="InterPro"/>
</dbReference>
<keyword evidence="2" id="KW-0503">Monooxygenase</keyword>
<dbReference type="InterPro" id="IPR017972">
    <property type="entry name" value="Cyt_P450_CS"/>
</dbReference>
<reference evidence="3 4" key="1">
    <citation type="submission" date="2017-08" db="EMBL/GenBank/DDBJ databases">
        <title>Infants hospitalized years apart are colonized by the same room-sourced microbial strains.</title>
        <authorList>
            <person name="Brooks B."/>
            <person name="Olm M.R."/>
            <person name="Firek B.A."/>
            <person name="Baker R."/>
            <person name="Thomas B.C."/>
            <person name="Morowitz M.J."/>
            <person name="Banfield J.F."/>
        </authorList>
    </citation>
    <scope>NUCLEOTIDE SEQUENCE [LARGE SCALE GENOMIC DNA]</scope>
    <source>
        <strain evidence="3">S2_005_003_R2_47</strain>
    </source>
</reference>
<evidence type="ECO:0000313" key="4">
    <source>
        <dbReference type="Proteomes" id="UP000248597"/>
    </source>
</evidence>
<sequence>MATVIRETSTIPHPLDVSRAELWSEDRWQEPMRRLRRESPIHYCEDSKFGPYWSVTTYKPIQHIEALPKIFSSSWEYGGITVAGDGIEHLQEGEIPMPMFIAMDPPQHTAQRRTVAPAFGPSEIERMRADTQTRTAALIDTLPVGKPFDWVEKVSIELTTDMLAILFDFPWQDRHNLTRWSDALGDIESFNTVEERQTRLATAFEMGAAFKELWDHKARNPGRHDLISIMLQSDAMSHMSHEEFMGNLILLIVGGNDTTRNSMSAYAYGLHQFPGERAKLETNHDHELAVNAMHEIIRWQTPLAHMRRTATEDTELFGHAIKKRDKIALWYASANRDEEVFPDGDRIIVDRDNARRHLAFGYGIHRCVGARVAELQLTTLISEMQKRRLRVNVLAEPERVHASFVHGYRHMQVELERY</sequence>
<dbReference type="PRINTS" id="PR00359">
    <property type="entry name" value="BP450"/>
</dbReference>
<dbReference type="PANTHER" id="PTHR46696:SF1">
    <property type="entry name" value="CYTOCHROME P450 YJIB-RELATED"/>
    <property type="match status" value="1"/>
</dbReference>
<dbReference type="Proteomes" id="UP000248597">
    <property type="component" value="Unassembled WGS sequence"/>
</dbReference>
<dbReference type="PROSITE" id="PS00086">
    <property type="entry name" value="CYTOCHROME_P450"/>
    <property type="match status" value="1"/>
</dbReference>
<keyword evidence="2" id="KW-0349">Heme</keyword>
<dbReference type="GO" id="GO:0005506">
    <property type="term" value="F:iron ion binding"/>
    <property type="evidence" value="ECO:0007669"/>
    <property type="project" value="InterPro"/>
</dbReference>
<comment type="caution">
    <text evidence="3">The sequence shown here is derived from an EMBL/GenBank/DDBJ whole genome shotgun (WGS) entry which is preliminary data.</text>
</comment>
<evidence type="ECO:0000313" key="3">
    <source>
        <dbReference type="EMBL" id="PZQ24124.1"/>
    </source>
</evidence>
<gene>
    <name evidence="3" type="ORF">DI569_01645</name>
</gene>
<dbReference type="InterPro" id="IPR036396">
    <property type="entry name" value="Cyt_P450_sf"/>
</dbReference>
<accession>A0A2W5L768</accession>
<keyword evidence="2" id="KW-0479">Metal-binding</keyword>
<keyword evidence="2" id="KW-0560">Oxidoreductase</keyword>
<name>A0A2W5L768_SPHMC</name>
<keyword evidence="2" id="KW-0408">Iron</keyword>
<organism evidence="3 4">
    <name type="scientific">Sphingopyxis macrogoltabida</name>
    <name type="common">Sphingomonas macrogoltabidus</name>
    <dbReference type="NCBI Taxonomy" id="33050"/>
    <lineage>
        <taxon>Bacteria</taxon>
        <taxon>Pseudomonadati</taxon>
        <taxon>Pseudomonadota</taxon>
        <taxon>Alphaproteobacteria</taxon>
        <taxon>Sphingomonadales</taxon>
        <taxon>Sphingomonadaceae</taxon>
        <taxon>Sphingopyxis</taxon>
    </lineage>
</organism>
<evidence type="ECO:0000256" key="2">
    <source>
        <dbReference type="RuleBase" id="RU000461"/>
    </source>
</evidence>
<dbReference type="GO" id="GO:0016705">
    <property type="term" value="F:oxidoreductase activity, acting on paired donors, with incorporation or reduction of molecular oxygen"/>
    <property type="evidence" value="ECO:0007669"/>
    <property type="project" value="InterPro"/>
</dbReference>